<name>A0ABD1S4D9_9LAMI</name>
<dbReference type="Proteomes" id="UP001604277">
    <property type="component" value="Unassembled WGS sequence"/>
</dbReference>
<dbReference type="PANTHER" id="PTHR31161">
    <property type="entry name" value="PROTEIN GRAVITROPIC IN THE LIGHT 1"/>
    <property type="match status" value="1"/>
</dbReference>
<sequence length="102" mass="11191">MEQEKKRIKAITHTSFEDIFKSARKAIHDFVKPLIALMKVSDWDLDQVANAIEIPVVYAKRSHKKYDLKLMSPGGLRVPPASSSASAATAIAAATACDVHDK</sequence>
<dbReference type="EMBL" id="JBFOLJ010000011">
    <property type="protein sequence ID" value="KAL2495346.1"/>
    <property type="molecule type" value="Genomic_DNA"/>
</dbReference>
<accession>A0ABD1S4D9</accession>
<evidence type="ECO:0000313" key="1">
    <source>
        <dbReference type="EMBL" id="KAL2495346.1"/>
    </source>
</evidence>
<comment type="caution">
    <text evidence="1">The sequence shown here is derived from an EMBL/GenBank/DDBJ whole genome shotgun (WGS) entry which is preliminary data.</text>
</comment>
<proteinExistence type="predicted"/>
<dbReference type="AlphaFoldDB" id="A0ABD1S4D9"/>
<gene>
    <name evidence="1" type="ORF">Fot_39103</name>
</gene>
<reference evidence="2" key="1">
    <citation type="submission" date="2024-07" db="EMBL/GenBank/DDBJ databases">
        <title>Two chromosome-level genome assemblies of Korean endemic species Abeliophyllum distichum and Forsythia ovata (Oleaceae).</title>
        <authorList>
            <person name="Jang H."/>
        </authorList>
    </citation>
    <scope>NUCLEOTIDE SEQUENCE [LARGE SCALE GENOMIC DNA]</scope>
</reference>
<organism evidence="1 2">
    <name type="scientific">Forsythia ovata</name>
    <dbReference type="NCBI Taxonomy" id="205694"/>
    <lineage>
        <taxon>Eukaryota</taxon>
        <taxon>Viridiplantae</taxon>
        <taxon>Streptophyta</taxon>
        <taxon>Embryophyta</taxon>
        <taxon>Tracheophyta</taxon>
        <taxon>Spermatophyta</taxon>
        <taxon>Magnoliopsida</taxon>
        <taxon>eudicotyledons</taxon>
        <taxon>Gunneridae</taxon>
        <taxon>Pentapetalae</taxon>
        <taxon>asterids</taxon>
        <taxon>lamiids</taxon>
        <taxon>Lamiales</taxon>
        <taxon>Oleaceae</taxon>
        <taxon>Forsythieae</taxon>
        <taxon>Forsythia</taxon>
    </lineage>
</organism>
<protein>
    <submittedName>
        <fullName evidence="1">Uncharacterized protein</fullName>
    </submittedName>
</protein>
<keyword evidence="2" id="KW-1185">Reference proteome</keyword>
<evidence type="ECO:0000313" key="2">
    <source>
        <dbReference type="Proteomes" id="UP001604277"/>
    </source>
</evidence>
<dbReference type="InterPro" id="IPR040225">
    <property type="entry name" value="GIL1-like"/>
</dbReference>